<accession>A0A4V6ALP9</accession>
<evidence type="ECO:0000313" key="2">
    <source>
        <dbReference type="EMBL" id="TKS65252.1"/>
    </source>
</evidence>
<gene>
    <name evidence="2" type="ORF">D9C73_027967</name>
</gene>
<sequence>MAPVCVPGRLLLLQCLVFLVFSTLVITQIKSLLVYDRQFLLDIRHNVRTLDAFKHGEQKTVPPLLAGIPTHLCRALALPPRRKRLRRRGKRGGRLVKLKAWLAGSSTISRTELGLIHPFVVPRRFLDPIGACLVPVTGSFAGLQPRRSCPPRLSQRGVDLRLLKTLPRSRRSTEPQPPAPARIGLRLGSVPVSAVLWSNFYHPAVLILTPRGRRAVEEERRLFLNELNSWFHSSCRTILDSVAPLKTVQLKVKPEPWLNERTRAARQDCRKAERRWNKDKLQVSYQILKNCWRCYQSTVKEAKRQHLSNLVQSNHHNLRVLFKTIEAVLNPPQVCIEASSEMCNSFLQFFIDKVSTARALVSTPASDPSDLVPCLAVFDLFKPVSLKDLEDVVDRIKPSGSPCDSIPPHFFKEVFPSIGQTVLAIINSSLSSGVVPQSFKHAVVQPLLKKPSLDPGVLANFRPISKLPFISKILEKVVFTQLKSFLDEHEVLEVFQSGFKTLHSTESALLRVFIDILMANDSGDYVTLLLLDLSSAFDTVDHSILMSRLQRVSGTALDWFRSYLADRTMCVSLGGSESRSTPLSYGVPQGSILGPLLFSLYLLPLGSILRKHGISLHCYADDTQIYVPLKKKDAFSLKPLLLCLEDIKAWMSLNFLKFNENKKEVMVFSPSGSCALPVDLGPLVPYRKQTITNLGFKMDSDFKLDRQISAIVKSSFFHLRQLAKVKPFLAQKHFETVIHAFITSRLDYCNALYLGVSQSSLARLQLVQNAAARLLTGTHKREHITPILASLHWLPVHFRVHFKILLFVFKCLNGLAPPYLSVLLRPYTPARCLRGSGRMFNYNFSTPDSIPSIWSCSRTATSLRHHNKRQVHLSNLRPLPQSSQPVMKQRHLKLALLNTRSLNNKSLILNEFITDNNLDFLCITETWHKPLDYFSLNQTTPTGYTYMDKPRPEGRGGGVAAFYRKDIKTSTISIPATPSFKHLTFKLSGPTPLGPHVRILAWISY</sequence>
<dbReference type="PANTHER" id="PTHR33332">
    <property type="entry name" value="REVERSE TRANSCRIPTASE DOMAIN-CONTAINING PROTEIN"/>
    <property type="match status" value="1"/>
</dbReference>
<dbReference type="InterPro" id="IPR005135">
    <property type="entry name" value="Endo/exonuclease/phosphatase"/>
</dbReference>
<name>A0A4V6ALP9_COLLU</name>
<proteinExistence type="predicted"/>
<dbReference type="InterPro" id="IPR043502">
    <property type="entry name" value="DNA/RNA_pol_sf"/>
</dbReference>
<dbReference type="InterPro" id="IPR000477">
    <property type="entry name" value="RT_dom"/>
</dbReference>
<keyword evidence="2" id="KW-0808">Transferase</keyword>
<dbReference type="SUPFAM" id="SSF56219">
    <property type="entry name" value="DNase I-like"/>
    <property type="match status" value="1"/>
</dbReference>
<organism evidence="2 3">
    <name type="scientific">Collichthys lucidus</name>
    <name type="common">Big head croaker</name>
    <name type="synonym">Sciaena lucida</name>
    <dbReference type="NCBI Taxonomy" id="240159"/>
    <lineage>
        <taxon>Eukaryota</taxon>
        <taxon>Metazoa</taxon>
        <taxon>Chordata</taxon>
        <taxon>Craniata</taxon>
        <taxon>Vertebrata</taxon>
        <taxon>Euteleostomi</taxon>
        <taxon>Actinopterygii</taxon>
        <taxon>Neopterygii</taxon>
        <taxon>Teleostei</taxon>
        <taxon>Neoteleostei</taxon>
        <taxon>Acanthomorphata</taxon>
        <taxon>Eupercaria</taxon>
        <taxon>Sciaenidae</taxon>
        <taxon>Collichthys</taxon>
    </lineage>
</organism>
<dbReference type="InterPro" id="IPR036691">
    <property type="entry name" value="Endo/exonu/phosph_ase_sf"/>
</dbReference>
<dbReference type="CDD" id="cd01650">
    <property type="entry name" value="RT_nLTR_like"/>
    <property type="match status" value="1"/>
</dbReference>
<keyword evidence="2" id="KW-0695">RNA-directed DNA polymerase</keyword>
<evidence type="ECO:0000259" key="1">
    <source>
        <dbReference type="PROSITE" id="PS50878"/>
    </source>
</evidence>
<evidence type="ECO:0000313" key="3">
    <source>
        <dbReference type="Proteomes" id="UP000298787"/>
    </source>
</evidence>
<dbReference type="Gene3D" id="3.60.10.10">
    <property type="entry name" value="Endonuclease/exonuclease/phosphatase"/>
    <property type="match status" value="1"/>
</dbReference>
<keyword evidence="3" id="KW-1185">Reference proteome</keyword>
<reference evidence="2 3" key="1">
    <citation type="submission" date="2019-01" db="EMBL/GenBank/DDBJ databases">
        <title>Genome Assembly of Collichthys lucidus.</title>
        <authorList>
            <person name="Cai M."/>
            <person name="Xiao S."/>
        </authorList>
    </citation>
    <scope>NUCLEOTIDE SEQUENCE [LARGE SCALE GENOMIC DNA]</scope>
    <source>
        <strain evidence="2">JT15FE1705JMU</strain>
        <tissue evidence="2">Muscle</tissue>
    </source>
</reference>
<dbReference type="PROSITE" id="PS50878">
    <property type="entry name" value="RT_POL"/>
    <property type="match status" value="1"/>
</dbReference>
<dbReference type="Pfam" id="PF00078">
    <property type="entry name" value="RVT_1"/>
    <property type="match status" value="1"/>
</dbReference>
<dbReference type="AlphaFoldDB" id="A0A4V6ALP9"/>
<dbReference type="SUPFAM" id="SSF56672">
    <property type="entry name" value="DNA/RNA polymerases"/>
    <property type="match status" value="1"/>
</dbReference>
<dbReference type="Pfam" id="PF03372">
    <property type="entry name" value="Exo_endo_phos"/>
    <property type="match status" value="1"/>
</dbReference>
<keyword evidence="2" id="KW-0548">Nucleotidyltransferase</keyword>
<dbReference type="GO" id="GO:0003964">
    <property type="term" value="F:RNA-directed DNA polymerase activity"/>
    <property type="evidence" value="ECO:0007669"/>
    <property type="project" value="UniProtKB-KW"/>
</dbReference>
<dbReference type="EMBL" id="ML240560">
    <property type="protein sequence ID" value="TKS65252.1"/>
    <property type="molecule type" value="Genomic_DNA"/>
</dbReference>
<dbReference type="Proteomes" id="UP000298787">
    <property type="component" value="Unassembled WGS sequence"/>
</dbReference>
<feature type="domain" description="Reverse transcriptase" evidence="1">
    <location>
        <begin position="428"/>
        <end position="698"/>
    </location>
</feature>
<protein>
    <submittedName>
        <fullName evidence="2">RNA-directed DNA polymerase from mobile element jockey</fullName>
    </submittedName>
</protein>